<dbReference type="EMBL" id="JANPWB010000010">
    <property type="protein sequence ID" value="KAJ1135810.1"/>
    <property type="molecule type" value="Genomic_DNA"/>
</dbReference>
<name>A0AAV7Q6I9_PLEWA</name>
<dbReference type="AlphaFoldDB" id="A0AAV7Q6I9"/>
<dbReference type="Proteomes" id="UP001066276">
    <property type="component" value="Chromosome 6"/>
</dbReference>
<sequence length="120" mass="12993">MSRKGGGLGWSGLAAVHQRRGEEEEAARRPPLPAFVFRGASSTLRVLRPVTRDPDHRHFTSSVYALGAPAILSAGCSVCSLLPLSLRTLDYDSFAPGAALIFLRLPLLRGRLIYTRFSSG</sequence>
<evidence type="ECO:0000313" key="1">
    <source>
        <dbReference type="EMBL" id="KAJ1135810.1"/>
    </source>
</evidence>
<proteinExistence type="predicted"/>
<protein>
    <submittedName>
        <fullName evidence="1">Uncharacterized protein</fullName>
    </submittedName>
</protein>
<accession>A0AAV7Q6I9</accession>
<evidence type="ECO:0000313" key="2">
    <source>
        <dbReference type="Proteomes" id="UP001066276"/>
    </source>
</evidence>
<organism evidence="1 2">
    <name type="scientific">Pleurodeles waltl</name>
    <name type="common">Iberian ribbed newt</name>
    <dbReference type="NCBI Taxonomy" id="8319"/>
    <lineage>
        <taxon>Eukaryota</taxon>
        <taxon>Metazoa</taxon>
        <taxon>Chordata</taxon>
        <taxon>Craniata</taxon>
        <taxon>Vertebrata</taxon>
        <taxon>Euteleostomi</taxon>
        <taxon>Amphibia</taxon>
        <taxon>Batrachia</taxon>
        <taxon>Caudata</taxon>
        <taxon>Salamandroidea</taxon>
        <taxon>Salamandridae</taxon>
        <taxon>Pleurodelinae</taxon>
        <taxon>Pleurodeles</taxon>
    </lineage>
</organism>
<gene>
    <name evidence="1" type="ORF">NDU88_002240</name>
</gene>
<comment type="caution">
    <text evidence="1">The sequence shown here is derived from an EMBL/GenBank/DDBJ whole genome shotgun (WGS) entry which is preliminary data.</text>
</comment>
<reference evidence="1" key="1">
    <citation type="journal article" date="2022" name="bioRxiv">
        <title>Sequencing and chromosome-scale assembly of the giantPleurodeles waltlgenome.</title>
        <authorList>
            <person name="Brown T."/>
            <person name="Elewa A."/>
            <person name="Iarovenko S."/>
            <person name="Subramanian E."/>
            <person name="Araus A.J."/>
            <person name="Petzold A."/>
            <person name="Susuki M."/>
            <person name="Suzuki K.-i.T."/>
            <person name="Hayashi T."/>
            <person name="Toyoda A."/>
            <person name="Oliveira C."/>
            <person name="Osipova E."/>
            <person name="Leigh N.D."/>
            <person name="Simon A."/>
            <person name="Yun M.H."/>
        </authorList>
    </citation>
    <scope>NUCLEOTIDE SEQUENCE</scope>
    <source>
        <strain evidence="1">20211129_DDA</strain>
        <tissue evidence="1">Liver</tissue>
    </source>
</reference>
<keyword evidence="2" id="KW-1185">Reference proteome</keyword>